<dbReference type="AlphaFoldDB" id="W4HF94"/>
<dbReference type="GO" id="GO:0030246">
    <property type="term" value="F:carbohydrate binding"/>
    <property type="evidence" value="ECO:0007669"/>
    <property type="project" value="UniProtKB-ARBA"/>
</dbReference>
<evidence type="ECO:0000256" key="4">
    <source>
        <dbReference type="SAM" id="SignalP"/>
    </source>
</evidence>
<sequence>MAAAAAVSAGLALPQGAAAQENDYTICFVSFSLQIQYFQKTVEGAEAAAEDLGVELLVFDPQADATRQVTLVEDCIARQVDAIVIDPIESNSLMGPINEAEEAGIPMVTLDTAIDHPNILSLVGVEQYQTSREFGRYVAGYIAAEMGGEATIGLMIASSEVQIARRDGFVDAIESVLPNVEFAAEGDGRNILERATSEAENMLTANPGIDVIYATGDPQLQGALSAGASQGRDIAFFGWDDIPDYFIGPIEEGRLQGFLMQSPEFNGDQGVRLLVQHLNGEDIPERASYVPTIVTPFNLDQVQ</sequence>
<comment type="similarity">
    <text evidence="2">Belongs to the bacterial solute-binding protein 2 family.</text>
</comment>
<dbReference type="GO" id="GO:0030313">
    <property type="term" value="C:cell envelope"/>
    <property type="evidence" value="ECO:0007669"/>
    <property type="project" value="UniProtKB-SubCell"/>
</dbReference>
<proteinExistence type="inferred from homology"/>
<dbReference type="Pfam" id="PF13407">
    <property type="entry name" value="Peripla_BP_4"/>
    <property type="match status" value="1"/>
</dbReference>
<comment type="subcellular location">
    <subcellularLocation>
        <location evidence="1">Cell envelope</location>
    </subcellularLocation>
</comment>
<dbReference type="EMBL" id="AQQW01000012">
    <property type="protein sequence ID" value="ETW11417.1"/>
    <property type="molecule type" value="Genomic_DNA"/>
</dbReference>
<evidence type="ECO:0000256" key="3">
    <source>
        <dbReference type="ARBA" id="ARBA00022729"/>
    </source>
</evidence>
<accession>W4HF94</accession>
<dbReference type="InterPro" id="IPR028082">
    <property type="entry name" value="Peripla_BP_I"/>
</dbReference>
<name>W4HF94_9RHOB</name>
<evidence type="ECO:0000313" key="7">
    <source>
        <dbReference type="Proteomes" id="UP000019063"/>
    </source>
</evidence>
<keyword evidence="7" id="KW-1185">Reference proteome</keyword>
<comment type="caution">
    <text evidence="6">The sequence shown here is derived from an EMBL/GenBank/DDBJ whole genome shotgun (WGS) entry which is preliminary data.</text>
</comment>
<gene>
    <name evidence="6" type="ORF">ATO8_17140</name>
</gene>
<evidence type="ECO:0000259" key="5">
    <source>
        <dbReference type="Pfam" id="PF13407"/>
    </source>
</evidence>
<dbReference type="InterPro" id="IPR025997">
    <property type="entry name" value="SBP_2_dom"/>
</dbReference>
<dbReference type="Proteomes" id="UP000019063">
    <property type="component" value="Unassembled WGS sequence"/>
</dbReference>
<keyword evidence="3 4" id="KW-0732">Signal</keyword>
<protein>
    <submittedName>
        <fullName evidence="6">Periplasmic binding protein/LacI transcriptional regulator</fullName>
    </submittedName>
</protein>
<feature type="chain" id="PRO_5004842029" evidence="4">
    <location>
        <begin position="20"/>
        <end position="303"/>
    </location>
</feature>
<evidence type="ECO:0000256" key="2">
    <source>
        <dbReference type="ARBA" id="ARBA00007639"/>
    </source>
</evidence>
<dbReference type="Gene3D" id="3.40.50.2300">
    <property type="match status" value="2"/>
</dbReference>
<dbReference type="CDD" id="cd06317">
    <property type="entry name" value="PBP1_ABC_sugar_binding-like"/>
    <property type="match status" value="1"/>
</dbReference>
<feature type="domain" description="Periplasmic binding protein" evidence="5">
    <location>
        <begin position="27"/>
        <end position="281"/>
    </location>
</feature>
<evidence type="ECO:0000313" key="6">
    <source>
        <dbReference type="EMBL" id="ETW11417.1"/>
    </source>
</evidence>
<dbReference type="PANTHER" id="PTHR46847">
    <property type="entry name" value="D-ALLOSE-BINDING PERIPLASMIC PROTEIN-RELATED"/>
    <property type="match status" value="1"/>
</dbReference>
<organism evidence="6 7">
    <name type="scientific">Roseivivax marinus</name>
    <dbReference type="NCBI Taxonomy" id="1379903"/>
    <lineage>
        <taxon>Bacteria</taxon>
        <taxon>Pseudomonadati</taxon>
        <taxon>Pseudomonadota</taxon>
        <taxon>Alphaproteobacteria</taxon>
        <taxon>Rhodobacterales</taxon>
        <taxon>Roseobacteraceae</taxon>
        <taxon>Roseivivax</taxon>
    </lineage>
</organism>
<dbReference type="STRING" id="1379903.ATO8_17140"/>
<feature type="signal peptide" evidence="4">
    <location>
        <begin position="1"/>
        <end position="19"/>
    </location>
</feature>
<evidence type="ECO:0000256" key="1">
    <source>
        <dbReference type="ARBA" id="ARBA00004196"/>
    </source>
</evidence>
<dbReference type="PANTHER" id="PTHR46847:SF1">
    <property type="entry name" value="D-ALLOSE-BINDING PERIPLASMIC PROTEIN-RELATED"/>
    <property type="match status" value="1"/>
</dbReference>
<dbReference type="SUPFAM" id="SSF53822">
    <property type="entry name" value="Periplasmic binding protein-like I"/>
    <property type="match status" value="1"/>
</dbReference>
<reference evidence="6 7" key="1">
    <citation type="journal article" date="2014" name="Antonie Van Leeuwenhoek">
        <title>Roseivivax atlanticus sp. nov., isolated from surface seawater of the Atlantic Ocean.</title>
        <authorList>
            <person name="Li G."/>
            <person name="Lai Q."/>
            <person name="Liu X."/>
            <person name="Sun F."/>
            <person name="Shao Z."/>
        </authorList>
    </citation>
    <scope>NUCLEOTIDE SEQUENCE [LARGE SCALE GENOMIC DNA]</scope>
    <source>
        <strain evidence="6 7">22II-s10s</strain>
    </source>
</reference>
<dbReference type="eggNOG" id="COG1879">
    <property type="taxonomic scope" value="Bacteria"/>
</dbReference>